<keyword evidence="3 5" id="KW-1133">Transmembrane helix</keyword>
<dbReference type="Proteomes" id="UP000037510">
    <property type="component" value="Unassembled WGS sequence"/>
</dbReference>
<dbReference type="InterPro" id="IPR036259">
    <property type="entry name" value="MFS_trans_sf"/>
</dbReference>
<dbReference type="PANTHER" id="PTHR24064">
    <property type="entry name" value="SOLUTE CARRIER FAMILY 22 MEMBER"/>
    <property type="match status" value="1"/>
</dbReference>
<evidence type="ECO:0000256" key="4">
    <source>
        <dbReference type="ARBA" id="ARBA00023136"/>
    </source>
</evidence>
<dbReference type="InterPro" id="IPR005829">
    <property type="entry name" value="Sugar_transporter_CS"/>
</dbReference>
<dbReference type="EMBL" id="JTDY01000842">
    <property type="protein sequence ID" value="KOB75696.1"/>
    <property type="molecule type" value="Genomic_DNA"/>
</dbReference>
<sequence>MSKETPVVGLDVILEQLGPFGKYNIVNYALLLVPVYLAGMYGSVFVFEASDVDYRCEISACETILNDSIIWTQYAIPQGKKGLSKCSQYSYRDGIVLDNNTICSTELFNTSRTETCSSFVYGDQDSAVIDVSIQRCQDGKRTLIGTFHNAGLFLSLPLTGFVSDRFGRKVALSIASLMNCIFGFLRSFSVNYYMMVAFEFLEAGFGAGAYSTAFVLAMELVGPKGRVLGNTLINVVFVFGLMSLSGLSWILQDWRTLLRIIYAPACLVFSYLWILNESVRWLLSKGRNDEAIAILERAAKMNDVMLAPHDLAPLQDTEKPDNAELTGPKEAIQENKPSVIMQVIRSSIIRKRLVVCSFLWITCTFVYYGLSINSVSLAGNKYINFMLVAFIEIPANLACLVVLDRYGRKKVMIITYFLSAILCISLSFLPKGHPWWSLIIYLSGKFSITTAYSSVYIYVSEVFPTNVRQSLLAICSSTGRIGSTLAPLTPLLALYYDNLPSIFFGTLAIMAGLLVFTLPETINVPLPDTIEEAEMLSRGKKQSVDQP</sequence>
<feature type="transmembrane region" description="Helical" evidence="5">
    <location>
        <begin position="502"/>
        <end position="519"/>
    </location>
</feature>
<keyword evidence="2 5" id="KW-0812">Transmembrane</keyword>
<feature type="transmembrane region" description="Helical" evidence="5">
    <location>
        <begin position="257"/>
        <end position="275"/>
    </location>
</feature>
<evidence type="ECO:0000259" key="6">
    <source>
        <dbReference type="PROSITE" id="PS50850"/>
    </source>
</evidence>
<keyword evidence="8" id="KW-1185">Reference proteome</keyword>
<dbReference type="GO" id="GO:0022857">
    <property type="term" value="F:transmembrane transporter activity"/>
    <property type="evidence" value="ECO:0007669"/>
    <property type="project" value="InterPro"/>
</dbReference>
<feature type="transmembrane region" description="Helical" evidence="5">
    <location>
        <begin position="200"/>
        <end position="220"/>
    </location>
</feature>
<evidence type="ECO:0000256" key="1">
    <source>
        <dbReference type="ARBA" id="ARBA00004141"/>
    </source>
</evidence>
<reference evidence="7 8" key="1">
    <citation type="journal article" date="2015" name="Genome Biol. Evol.">
        <title>The genome of winter moth (Operophtera brumata) provides a genomic perspective on sexual dimorphism and phenology.</title>
        <authorList>
            <person name="Derks M.F."/>
            <person name="Smit S."/>
            <person name="Salis L."/>
            <person name="Schijlen E."/>
            <person name="Bossers A."/>
            <person name="Mateman C."/>
            <person name="Pijl A.S."/>
            <person name="de Ridder D."/>
            <person name="Groenen M.A."/>
            <person name="Visser M.E."/>
            <person name="Megens H.J."/>
        </authorList>
    </citation>
    <scope>NUCLEOTIDE SEQUENCE [LARGE SCALE GENOMIC DNA]</scope>
    <source>
        <strain evidence="7">WM2013NL</strain>
        <tissue evidence="7">Head and thorax</tissue>
    </source>
</reference>
<evidence type="ECO:0000256" key="3">
    <source>
        <dbReference type="ARBA" id="ARBA00022989"/>
    </source>
</evidence>
<dbReference type="GO" id="GO:0016020">
    <property type="term" value="C:membrane"/>
    <property type="evidence" value="ECO:0007669"/>
    <property type="project" value="UniProtKB-SubCell"/>
</dbReference>
<feature type="domain" description="Major facilitator superfamily (MFS) profile" evidence="6">
    <location>
        <begin position="95"/>
        <end position="523"/>
    </location>
</feature>
<dbReference type="Pfam" id="PF00083">
    <property type="entry name" value="Sugar_tr"/>
    <property type="match status" value="1"/>
</dbReference>
<gene>
    <name evidence="7" type="ORF">OBRU01_06839</name>
</gene>
<name>A0A0L7LKI8_OPEBR</name>
<evidence type="ECO:0000313" key="8">
    <source>
        <dbReference type="Proteomes" id="UP000037510"/>
    </source>
</evidence>
<comment type="caution">
    <text evidence="7">The sequence shown here is derived from an EMBL/GenBank/DDBJ whole genome shotgun (WGS) entry which is preliminary data.</text>
</comment>
<dbReference type="InterPro" id="IPR005828">
    <property type="entry name" value="MFS_sugar_transport-like"/>
</dbReference>
<evidence type="ECO:0000313" key="7">
    <source>
        <dbReference type="EMBL" id="KOB75696.1"/>
    </source>
</evidence>
<feature type="transmembrane region" description="Helical" evidence="5">
    <location>
        <begin position="25"/>
        <end position="47"/>
    </location>
</feature>
<dbReference type="SUPFAM" id="SSF103473">
    <property type="entry name" value="MFS general substrate transporter"/>
    <property type="match status" value="1"/>
</dbReference>
<organism evidence="7 8">
    <name type="scientific">Operophtera brumata</name>
    <name type="common">Winter moth</name>
    <name type="synonym">Phalaena brumata</name>
    <dbReference type="NCBI Taxonomy" id="104452"/>
    <lineage>
        <taxon>Eukaryota</taxon>
        <taxon>Metazoa</taxon>
        <taxon>Ecdysozoa</taxon>
        <taxon>Arthropoda</taxon>
        <taxon>Hexapoda</taxon>
        <taxon>Insecta</taxon>
        <taxon>Pterygota</taxon>
        <taxon>Neoptera</taxon>
        <taxon>Endopterygota</taxon>
        <taxon>Lepidoptera</taxon>
        <taxon>Glossata</taxon>
        <taxon>Ditrysia</taxon>
        <taxon>Geometroidea</taxon>
        <taxon>Geometridae</taxon>
        <taxon>Larentiinae</taxon>
        <taxon>Operophtera</taxon>
    </lineage>
</organism>
<feature type="transmembrane region" description="Helical" evidence="5">
    <location>
        <begin position="232"/>
        <end position="251"/>
    </location>
</feature>
<feature type="transmembrane region" description="Helical" evidence="5">
    <location>
        <begin position="435"/>
        <end position="459"/>
    </location>
</feature>
<dbReference type="STRING" id="104452.A0A0L7LKI8"/>
<feature type="transmembrane region" description="Helical" evidence="5">
    <location>
        <begin position="410"/>
        <end position="429"/>
    </location>
</feature>
<dbReference type="Gene3D" id="1.20.1250.20">
    <property type="entry name" value="MFS general substrate transporter like domains"/>
    <property type="match status" value="1"/>
</dbReference>
<feature type="transmembrane region" description="Helical" evidence="5">
    <location>
        <begin position="353"/>
        <end position="370"/>
    </location>
</feature>
<feature type="transmembrane region" description="Helical" evidence="5">
    <location>
        <begin position="382"/>
        <end position="403"/>
    </location>
</feature>
<comment type="subcellular location">
    <subcellularLocation>
        <location evidence="1">Membrane</location>
        <topology evidence="1">Multi-pass membrane protein</topology>
    </subcellularLocation>
</comment>
<feature type="transmembrane region" description="Helical" evidence="5">
    <location>
        <begin position="170"/>
        <end position="188"/>
    </location>
</feature>
<accession>A0A0L7LKI8</accession>
<evidence type="ECO:0000256" key="2">
    <source>
        <dbReference type="ARBA" id="ARBA00022692"/>
    </source>
</evidence>
<dbReference type="InterPro" id="IPR020846">
    <property type="entry name" value="MFS_dom"/>
</dbReference>
<dbReference type="CDD" id="cd17317">
    <property type="entry name" value="MFS_SLC22"/>
    <property type="match status" value="1"/>
</dbReference>
<dbReference type="PROSITE" id="PS50850">
    <property type="entry name" value="MFS"/>
    <property type="match status" value="1"/>
</dbReference>
<keyword evidence="4 5" id="KW-0472">Membrane</keyword>
<dbReference type="AlphaFoldDB" id="A0A0L7LKI8"/>
<dbReference type="PROSITE" id="PS00216">
    <property type="entry name" value="SUGAR_TRANSPORT_1"/>
    <property type="match status" value="1"/>
</dbReference>
<evidence type="ECO:0000256" key="5">
    <source>
        <dbReference type="SAM" id="Phobius"/>
    </source>
</evidence>
<proteinExistence type="predicted"/>
<protein>
    <submittedName>
        <fullName evidence="7">Organic cation transporter</fullName>
    </submittedName>
</protein>